<feature type="region of interest" description="Disordered" evidence="1">
    <location>
        <begin position="461"/>
        <end position="563"/>
    </location>
</feature>
<proteinExistence type="predicted"/>
<dbReference type="EMBL" id="CP023325">
    <property type="protein sequence ID" value="ATY64557.1"/>
    <property type="molecule type" value="Genomic_DNA"/>
</dbReference>
<feature type="compositionally biased region" description="Basic and acidic residues" evidence="1">
    <location>
        <begin position="1"/>
        <end position="39"/>
    </location>
</feature>
<feature type="compositionally biased region" description="Basic and acidic residues" evidence="1">
    <location>
        <begin position="494"/>
        <end position="505"/>
    </location>
</feature>
<name>A0A2H4SN69_CORMI</name>
<dbReference type="GO" id="GO:0006360">
    <property type="term" value="P:transcription by RNA polymerase I"/>
    <property type="evidence" value="ECO:0007669"/>
    <property type="project" value="InterPro"/>
</dbReference>
<dbReference type="PANTHER" id="PTHR28155:SF1">
    <property type="entry name" value="DNA-DIRECTED RNA POLYMERASE I SUBUNIT RPA34.5-DOMAIN-CONTAINING PROTEIN"/>
    <property type="match status" value="1"/>
</dbReference>
<sequence>MAPREPFKVHSLSKHIEETKKKMNADRKVFARTPIKKDAAPVPSIFDRDNGSDSDTSSDGSSSSDDSDIDSAAFMKKLAAKSSASKRRNTGEEVADSDVERASATNETKPADKVATPIKAIKAYSSPSPKKTSVAAVEKGSEKKVRPDGPTQKSEATSPSSSSDSDSSSSSSSEASSSDNDSEGENESETVPAKAPVALEKSADKSSLSKQTESDSDNSTSEEAESESDGDSPPAAKPKRKPVENGVKTTTTKAKATKADNSSDETSKERSGDESRDGAESNDEEPSDDSIPISEQAQTGQVGLSRFVPHNIELGKSDKHSNGQDVARICKEAILQGKQFWYFTVPHAVPVSLVQKLEFPVDASQQGDNILSHNGEDYGVSFDSTAPTKSFEILIPATKDSAYQSSRQTTDKVVQLRAITQIGVTTATPSAIGSSTNVARSQPIDLKPRFQPMEFSSYMSTAGAGASTSHDVEMQDTPANGSTPKTAKKKDKKRVGASDSKETANKGKKSKREHSDSEDGDAAAAEQLMEESVSAVTKHKKQKTTRRASLDPGTPVSASAVRQTTVLPPALPASLATLATVSTPVKKTKKTTTTKSSANPITPHRGAQVPGITKKETPVPVPVLPGWRSSAATASATVKQSPKDQKSAAATRSPS</sequence>
<dbReference type="InterPro" id="IPR053263">
    <property type="entry name" value="Euk_RPA34_RNAP_subunit"/>
</dbReference>
<dbReference type="InterPro" id="IPR013240">
    <property type="entry name" value="DNA-dir_RNA_pol1_su_RPA34"/>
</dbReference>
<dbReference type="VEuPathDB" id="FungiDB:CCM_01311"/>
<feature type="compositionally biased region" description="Low complexity" evidence="1">
    <location>
        <begin position="53"/>
        <end position="83"/>
    </location>
</feature>
<feature type="compositionally biased region" description="Low complexity" evidence="1">
    <location>
        <begin position="154"/>
        <end position="179"/>
    </location>
</feature>
<reference evidence="2 3" key="1">
    <citation type="journal article" date="2017" name="BMC Genomics">
        <title>Chromosome level assembly and secondary metabolite potential of the parasitic fungus Cordyceps militaris.</title>
        <authorList>
            <person name="Kramer G.J."/>
            <person name="Nodwell J.R."/>
        </authorList>
    </citation>
    <scope>NUCLEOTIDE SEQUENCE [LARGE SCALE GENOMIC DNA]</scope>
    <source>
        <strain evidence="2 3">ATCC 34164</strain>
    </source>
</reference>
<dbReference type="Gene3D" id="6.20.250.70">
    <property type="match status" value="1"/>
</dbReference>
<feature type="compositionally biased region" description="Acidic residues" evidence="1">
    <location>
        <begin position="214"/>
        <end position="230"/>
    </location>
</feature>
<feature type="compositionally biased region" description="Basic and acidic residues" evidence="1">
    <location>
        <begin position="265"/>
        <end position="279"/>
    </location>
</feature>
<protein>
    <submittedName>
        <fullName evidence="2">RNA polymerase subunit</fullName>
    </submittedName>
</protein>
<dbReference type="AlphaFoldDB" id="A0A2H4SN69"/>
<organism evidence="2 3">
    <name type="scientific">Cordyceps militaris</name>
    <name type="common">Caterpillar fungus</name>
    <name type="synonym">Clavaria militaris</name>
    <dbReference type="NCBI Taxonomy" id="73501"/>
    <lineage>
        <taxon>Eukaryota</taxon>
        <taxon>Fungi</taxon>
        <taxon>Dikarya</taxon>
        <taxon>Ascomycota</taxon>
        <taxon>Pezizomycotina</taxon>
        <taxon>Sordariomycetes</taxon>
        <taxon>Hypocreomycetidae</taxon>
        <taxon>Hypocreales</taxon>
        <taxon>Cordycipitaceae</taxon>
        <taxon>Cordyceps</taxon>
    </lineage>
</organism>
<feature type="compositionally biased region" description="Basic residues" evidence="1">
    <location>
        <begin position="537"/>
        <end position="546"/>
    </location>
</feature>
<feature type="compositionally biased region" description="Polar residues" evidence="1">
    <location>
        <begin position="630"/>
        <end position="640"/>
    </location>
</feature>
<feature type="region of interest" description="Disordered" evidence="1">
    <location>
        <begin position="1"/>
        <end position="300"/>
    </location>
</feature>
<evidence type="ECO:0000256" key="1">
    <source>
        <dbReference type="SAM" id="MobiDB-lite"/>
    </source>
</evidence>
<dbReference type="Proteomes" id="UP000323067">
    <property type="component" value="Chromosome v"/>
</dbReference>
<accession>A0A2H4SN69</accession>
<gene>
    <name evidence="2" type="ORF">A9K55_005017</name>
</gene>
<dbReference type="OrthoDB" id="76224at2759"/>
<evidence type="ECO:0000313" key="2">
    <source>
        <dbReference type="EMBL" id="ATY64557.1"/>
    </source>
</evidence>
<dbReference type="Pfam" id="PF08208">
    <property type="entry name" value="RNA_polI_A34"/>
    <property type="match status" value="1"/>
</dbReference>
<evidence type="ECO:0000313" key="3">
    <source>
        <dbReference type="Proteomes" id="UP000323067"/>
    </source>
</evidence>
<dbReference type="PANTHER" id="PTHR28155">
    <property type="entry name" value="ACR243WP"/>
    <property type="match status" value="1"/>
</dbReference>
<feature type="region of interest" description="Disordered" evidence="1">
    <location>
        <begin position="584"/>
        <end position="655"/>
    </location>
</feature>
<dbReference type="VEuPathDB" id="FungiDB:A9K55_005017"/>